<reference evidence="2 3" key="1">
    <citation type="submission" date="2011-11" db="EMBL/GenBank/DDBJ databases">
        <authorList>
            <person name="Gartemann K."/>
        </authorList>
    </citation>
    <scope>NUCLEOTIDE SEQUENCE [LARGE SCALE GENOMIC DNA]</scope>
    <source>
        <strain evidence="3">NCPPB 2581</strain>
    </source>
</reference>
<accession>A0AAI8ZGM6</accession>
<keyword evidence="1" id="KW-1133">Transmembrane helix</keyword>
<evidence type="ECO:0000313" key="3">
    <source>
        <dbReference type="Proteomes" id="UP000012170"/>
    </source>
</evidence>
<proteinExistence type="predicted"/>
<evidence type="ECO:0000256" key="1">
    <source>
        <dbReference type="SAM" id="Phobius"/>
    </source>
</evidence>
<dbReference type="AlphaFoldDB" id="A0AAI8ZGM6"/>
<evidence type="ECO:0000313" key="2">
    <source>
        <dbReference type="EMBL" id="CCE74597.1"/>
    </source>
</evidence>
<feature type="transmembrane region" description="Helical" evidence="1">
    <location>
        <begin position="112"/>
        <end position="134"/>
    </location>
</feature>
<feature type="transmembrane region" description="Helical" evidence="1">
    <location>
        <begin position="87"/>
        <end position="106"/>
    </location>
</feature>
<dbReference type="Proteomes" id="UP000012170">
    <property type="component" value="Chromosome"/>
</dbReference>
<organism evidence="2 3">
    <name type="scientific">Clavibacter nebraskensis NCPPB 2581</name>
    <dbReference type="NCBI Taxonomy" id="1097677"/>
    <lineage>
        <taxon>Bacteria</taxon>
        <taxon>Bacillati</taxon>
        <taxon>Actinomycetota</taxon>
        <taxon>Actinomycetes</taxon>
        <taxon>Micrococcales</taxon>
        <taxon>Microbacteriaceae</taxon>
        <taxon>Clavibacter</taxon>
    </lineage>
</organism>
<name>A0AAI8ZGM6_9MICO</name>
<reference evidence="3" key="2">
    <citation type="submission" date="2013-04" db="EMBL/GenBank/DDBJ databases">
        <title>The genome sequence of the maize-pathogen Clavibacter michiganensis subsp. nebraskensis.</title>
        <authorList>
            <person name="Gartemann K.H."/>
            <person name="Blom J."/>
            <person name="Dreiseikelmann B."/>
            <person name="Fluegel M."/>
            <person name="Jaenicke S."/>
            <person name="Linke B."/>
            <person name="Sczcepanowski R."/>
            <person name="Wittmann J."/>
            <person name="Goesmann A."/>
            <person name="Puehler A."/>
            <person name="Eichenlaub R."/>
            <person name="Rueckert C."/>
        </authorList>
    </citation>
    <scope>NUCLEOTIDE SEQUENCE [LARGE SCALE GENOMIC DNA]</scope>
    <source>
        <strain evidence="3">NCPPB 2581</strain>
    </source>
</reference>
<dbReference type="EMBL" id="HE614873">
    <property type="protein sequence ID" value="CCE74597.1"/>
    <property type="molecule type" value="Genomic_DNA"/>
</dbReference>
<dbReference type="KEGG" id="cmc:CMN_00638"/>
<keyword evidence="1" id="KW-0472">Membrane</keyword>
<gene>
    <name evidence="2" type="ORF">CMN_00638</name>
</gene>
<sequence>MTALRHRPVRERVVAPRISAERKRVPRPFAAGRAAGSLRAPRCRTAGARRTHRIRTVAPPRLGDRGRLPHRIRTPPERRRMTSDRSLAFILLRSCLVMVALGVVTVQTGGGLGVVGVVAFVLAAGLGGGATFYWRRHLAAKRRDPFS</sequence>
<keyword evidence="1" id="KW-0812">Transmembrane</keyword>
<protein>
    <submittedName>
        <fullName evidence="2">Hypothetical membrane protein</fullName>
    </submittedName>
</protein>